<keyword evidence="4" id="KW-1185">Reference proteome</keyword>
<evidence type="ECO:0008006" key="5">
    <source>
        <dbReference type="Google" id="ProtNLM"/>
    </source>
</evidence>
<organism evidence="3 4">
    <name type="scientific">Streptomyces zaomyceticus</name>
    <dbReference type="NCBI Taxonomy" id="68286"/>
    <lineage>
        <taxon>Bacteria</taxon>
        <taxon>Bacillati</taxon>
        <taxon>Actinomycetota</taxon>
        <taxon>Actinomycetes</taxon>
        <taxon>Kitasatosporales</taxon>
        <taxon>Streptomycetaceae</taxon>
        <taxon>Streptomyces</taxon>
    </lineage>
</organism>
<feature type="chain" id="PRO_5045034443" description="Secreted protein" evidence="1">
    <location>
        <begin position="28"/>
        <end position="142"/>
    </location>
</feature>
<evidence type="ECO:0000313" key="3">
    <source>
        <dbReference type="EMBL" id="WTR75156.1"/>
    </source>
</evidence>
<sequence>MRRLRTALLAVPAAIALTLALPGSAWAATGSASNYMWAGHASATWTWSGPGSLTNIDLHVEDDNCNSNPVYAQLRVTRSNGGVWYTSTHRYDYNGCSGSGTNHNDLTLSDGYNIKYIALYVCNDGTFNDCIVGPNSSANPLA</sequence>
<dbReference type="EMBL" id="CP108188">
    <property type="protein sequence ID" value="WTR67862.1"/>
    <property type="molecule type" value="Genomic_DNA"/>
</dbReference>
<feature type="signal peptide" evidence="1">
    <location>
        <begin position="1"/>
        <end position="27"/>
    </location>
</feature>
<dbReference type="RefSeq" id="WP_327159439.1">
    <property type="nucleotide sequence ID" value="NZ_CP108062.1"/>
</dbReference>
<proteinExistence type="predicted"/>
<dbReference type="Proteomes" id="UP001622594">
    <property type="component" value="Chromosome"/>
</dbReference>
<reference evidence="3 4" key="1">
    <citation type="submission" date="2022-10" db="EMBL/GenBank/DDBJ databases">
        <title>The complete genomes of actinobacterial strains from the NBC collection.</title>
        <authorList>
            <person name="Joergensen T.S."/>
            <person name="Alvarez Arevalo M."/>
            <person name="Sterndorff E.B."/>
            <person name="Faurdal D."/>
            <person name="Vuksanovic O."/>
            <person name="Mourched A.-S."/>
            <person name="Charusanti P."/>
            <person name="Shaw S."/>
            <person name="Blin K."/>
            <person name="Weber T."/>
        </authorList>
    </citation>
    <scope>NUCLEOTIDE SEQUENCE [LARGE SCALE GENOMIC DNA]</scope>
    <source>
        <strain evidence="3 4">NBC_00123</strain>
    </source>
</reference>
<name>A0ABZ1LNZ8_9ACTN</name>
<accession>A0ABZ1LNZ8</accession>
<evidence type="ECO:0000313" key="4">
    <source>
        <dbReference type="Proteomes" id="UP001622594"/>
    </source>
</evidence>
<gene>
    <name evidence="2" type="ORF">OG814_00510</name>
    <name evidence="3" type="ORF">OG814_40820</name>
</gene>
<evidence type="ECO:0000313" key="2">
    <source>
        <dbReference type="EMBL" id="WTR67862.1"/>
    </source>
</evidence>
<evidence type="ECO:0000256" key="1">
    <source>
        <dbReference type="SAM" id="SignalP"/>
    </source>
</evidence>
<keyword evidence="1" id="KW-0732">Signal</keyword>
<dbReference type="EMBL" id="CP108188">
    <property type="protein sequence ID" value="WTR75156.1"/>
    <property type="molecule type" value="Genomic_DNA"/>
</dbReference>
<protein>
    <recommendedName>
        <fullName evidence="5">Secreted protein</fullName>
    </recommendedName>
</protein>